<dbReference type="EMBL" id="BARS01006137">
    <property type="protein sequence ID" value="GAF83643.1"/>
    <property type="molecule type" value="Genomic_DNA"/>
</dbReference>
<keyword evidence="1" id="KW-0732">Signal</keyword>
<protein>
    <recommendedName>
        <fullName evidence="2">Solute-binding protein family 5 domain-containing protein</fullName>
    </recommendedName>
</protein>
<name>X0SRB6_9ZZZZ</name>
<comment type="caution">
    <text evidence="3">The sequence shown here is derived from an EMBL/GenBank/DDBJ whole genome shotgun (WGS) entry which is preliminary data.</text>
</comment>
<dbReference type="InterPro" id="IPR039424">
    <property type="entry name" value="SBP_5"/>
</dbReference>
<dbReference type="Gene3D" id="3.40.190.10">
    <property type="entry name" value="Periplasmic binding protein-like II"/>
    <property type="match status" value="1"/>
</dbReference>
<reference evidence="3" key="1">
    <citation type="journal article" date="2014" name="Front. Microbiol.">
        <title>High frequency of phylogenetically diverse reductive dehalogenase-homologous genes in deep subseafloor sedimentary metagenomes.</title>
        <authorList>
            <person name="Kawai M."/>
            <person name="Futagami T."/>
            <person name="Toyoda A."/>
            <person name="Takaki Y."/>
            <person name="Nishi S."/>
            <person name="Hori S."/>
            <person name="Arai W."/>
            <person name="Tsubouchi T."/>
            <person name="Morono Y."/>
            <person name="Uchiyama I."/>
            <person name="Ito T."/>
            <person name="Fujiyama A."/>
            <person name="Inagaki F."/>
            <person name="Takami H."/>
        </authorList>
    </citation>
    <scope>NUCLEOTIDE SEQUENCE</scope>
    <source>
        <strain evidence="3">Expedition CK06-06</strain>
    </source>
</reference>
<proteinExistence type="predicted"/>
<dbReference type="GO" id="GO:1904680">
    <property type="term" value="F:peptide transmembrane transporter activity"/>
    <property type="evidence" value="ECO:0007669"/>
    <property type="project" value="TreeGrafter"/>
</dbReference>
<evidence type="ECO:0000259" key="2">
    <source>
        <dbReference type="Pfam" id="PF00496"/>
    </source>
</evidence>
<dbReference type="Gene3D" id="3.10.105.10">
    <property type="entry name" value="Dipeptide-binding Protein, Domain 3"/>
    <property type="match status" value="1"/>
</dbReference>
<evidence type="ECO:0000313" key="3">
    <source>
        <dbReference type="EMBL" id="GAF83643.1"/>
    </source>
</evidence>
<sequence>VLGGSASAEEKAVGGRELTAEDVKYSFERQMNEESPRWPLYRRAHQYQSIDSIEVVDSHTLRIRTKRPTAPFMHFLADSNAFIVAKELVDDSDEMNRQAAMLGTGPFMWDKLKPLRESAFVRNPDWFGWGEPELGRPHIDGYKSFFLFDDASVEAAFRTKKLDVAFQVNNPEWVIKLREDEPDLISVDKGFAAWVKVTLSANQPPYNDIRLRRAIHLASDRQQMLQAFWQGYGKMQGPVGWVLTQWALPQEELLRKPGYRLSKEERRQDEQEARRLYEAAGSPDLKVIFADQPAYIQQFAPQYKRQLEKVLGGKVDYDVWTYPQISAGGARGEVPFAFAYDNGWIDLDDWLYPYFHTDGPKNESGLSDATLDRMLEAQREEFDPAERQRLGYEIQHYVLDNVLTRLDFVAATWLWVAWPYY</sequence>
<organism evidence="3">
    <name type="scientific">marine sediment metagenome</name>
    <dbReference type="NCBI Taxonomy" id="412755"/>
    <lineage>
        <taxon>unclassified sequences</taxon>
        <taxon>metagenomes</taxon>
        <taxon>ecological metagenomes</taxon>
    </lineage>
</organism>
<dbReference type="SUPFAM" id="SSF53850">
    <property type="entry name" value="Periplasmic binding protein-like II"/>
    <property type="match status" value="1"/>
</dbReference>
<dbReference type="GO" id="GO:0015833">
    <property type="term" value="P:peptide transport"/>
    <property type="evidence" value="ECO:0007669"/>
    <property type="project" value="TreeGrafter"/>
</dbReference>
<dbReference type="AlphaFoldDB" id="X0SRB6"/>
<dbReference type="InterPro" id="IPR000914">
    <property type="entry name" value="SBP_5_dom"/>
</dbReference>
<dbReference type="PANTHER" id="PTHR30290">
    <property type="entry name" value="PERIPLASMIC BINDING COMPONENT OF ABC TRANSPORTER"/>
    <property type="match status" value="1"/>
</dbReference>
<dbReference type="CDD" id="cd00995">
    <property type="entry name" value="PBP2_NikA_DppA_OppA_like"/>
    <property type="match status" value="1"/>
</dbReference>
<feature type="non-terminal residue" evidence="3">
    <location>
        <position position="1"/>
    </location>
</feature>
<feature type="domain" description="Solute-binding protein family 5" evidence="2">
    <location>
        <begin position="15"/>
        <end position="359"/>
    </location>
</feature>
<gene>
    <name evidence="3" type="ORF">S01H1_11997</name>
</gene>
<evidence type="ECO:0000256" key="1">
    <source>
        <dbReference type="ARBA" id="ARBA00022729"/>
    </source>
</evidence>
<dbReference type="PANTHER" id="PTHR30290:SF38">
    <property type="entry name" value="D,D-DIPEPTIDE-BINDING PERIPLASMIC PROTEIN DDPA-RELATED"/>
    <property type="match status" value="1"/>
</dbReference>
<accession>X0SRB6</accession>
<dbReference type="Pfam" id="PF00496">
    <property type="entry name" value="SBP_bac_5"/>
    <property type="match status" value="1"/>
</dbReference>
<feature type="non-terminal residue" evidence="3">
    <location>
        <position position="421"/>
    </location>
</feature>